<feature type="non-terminal residue" evidence="8">
    <location>
        <position position="307"/>
    </location>
</feature>
<dbReference type="Pfam" id="PF06964">
    <property type="entry name" value="Alpha-L-AF_C"/>
    <property type="match status" value="1"/>
</dbReference>
<keyword evidence="4" id="KW-0378">Hydrolase</keyword>
<dbReference type="Pfam" id="PF22848">
    <property type="entry name" value="ASD1_dom"/>
    <property type="match status" value="1"/>
</dbReference>
<organism evidence="8">
    <name type="scientific">marine sediment metagenome</name>
    <dbReference type="NCBI Taxonomy" id="412755"/>
    <lineage>
        <taxon>unclassified sequences</taxon>
        <taxon>metagenomes</taxon>
        <taxon>ecological metagenomes</taxon>
    </lineage>
</organism>
<dbReference type="GO" id="GO:0046556">
    <property type="term" value="F:alpha-L-arabinofuranosidase activity"/>
    <property type="evidence" value="ECO:0007669"/>
    <property type="project" value="UniProtKB-EC"/>
</dbReference>
<feature type="domain" description="Alpha-L-arabinofuranosidase C-terminal" evidence="7">
    <location>
        <begin position="150"/>
        <end position="306"/>
    </location>
</feature>
<dbReference type="GO" id="GO:0000272">
    <property type="term" value="P:polysaccharide catabolic process"/>
    <property type="evidence" value="ECO:0007669"/>
    <property type="project" value="TreeGrafter"/>
</dbReference>
<evidence type="ECO:0000256" key="2">
    <source>
        <dbReference type="ARBA" id="ARBA00007186"/>
    </source>
</evidence>
<proteinExistence type="inferred from homology"/>
<dbReference type="Gene3D" id="3.20.20.80">
    <property type="entry name" value="Glycosidases"/>
    <property type="match status" value="1"/>
</dbReference>
<dbReference type="GO" id="GO:0046373">
    <property type="term" value="P:L-arabinose metabolic process"/>
    <property type="evidence" value="ECO:0007669"/>
    <property type="project" value="InterPro"/>
</dbReference>
<dbReference type="SMART" id="SM00813">
    <property type="entry name" value="Alpha-L-AF_C"/>
    <property type="match status" value="1"/>
</dbReference>
<keyword evidence="5" id="KW-0119">Carbohydrate metabolism</keyword>
<dbReference type="PANTHER" id="PTHR43576">
    <property type="entry name" value="ALPHA-L-ARABINOFURANOSIDASE C-RELATED"/>
    <property type="match status" value="1"/>
</dbReference>
<comment type="catalytic activity">
    <reaction evidence="1">
        <text>Hydrolysis of terminal non-reducing alpha-L-arabinofuranoside residues in alpha-L-arabinosides.</text>
        <dbReference type="EC" id="3.2.1.55"/>
    </reaction>
</comment>
<evidence type="ECO:0000259" key="7">
    <source>
        <dbReference type="SMART" id="SM00813"/>
    </source>
</evidence>
<accession>X1H9J6</accession>
<evidence type="ECO:0000256" key="4">
    <source>
        <dbReference type="ARBA" id="ARBA00022801"/>
    </source>
</evidence>
<dbReference type="InterPro" id="IPR013780">
    <property type="entry name" value="Glyco_hydro_b"/>
</dbReference>
<dbReference type="EMBL" id="BARU01016614">
    <property type="protein sequence ID" value="GAH50504.1"/>
    <property type="molecule type" value="Genomic_DNA"/>
</dbReference>
<keyword evidence="6" id="KW-0326">Glycosidase</keyword>
<evidence type="ECO:0000256" key="6">
    <source>
        <dbReference type="ARBA" id="ARBA00023295"/>
    </source>
</evidence>
<dbReference type="InterPro" id="IPR010720">
    <property type="entry name" value="Alpha-L-AF_C"/>
</dbReference>
<dbReference type="SUPFAM" id="SSF51445">
    <property type="entry name" value="(Trans)glycosidases"/>
    <property type="match status" value="1"/>
</dbReference>
<dbReference type="InterPro" id="IPR055235">
    <property type="entry name" value="ASD1_cat"/>
</dbReference>
<dbReference type="PANTHER" id="PTHR43576:SF2">
    <property type="entry name" value="INTRACELLULAR EXO-ALPHA-L-ARABINOFURANOSIDASE 2"/>
    <property type="match status" value="1"/>
</dbReference>
<evidence type="ECO:0000313" key="8">
    <source>
        <dbReference type="EMBL" id="GAH50504.1"/>
    </source>
</evidence>
<protein>
    <recommendedName>
        <fullName evidence="3">non-reducing end alpha-L-arabinofuranosidase</fullName>
        <ecNumber evidence="3">3.2.1.55</ecNumber>
    </recommendedName>
</protein>
<gene>
    <name evidence="8" type="ORF">S03H2_27610</name>
</gene>
<evidence type="ECO:0000256" key="5">
    <source>
        <dbReference type="ARBA" id="ARBA00023277"/>
    </source>
</evidence>
<sequence length="307" mass="34990">MRTQNGNPEPFNLRYLCIGNENWGCGGSMDPSQYAQLYRLFSEYCHFPPKAGFYRIACGPSGDNYTWTTEFFEEITGRRAKGRNRIGRIEAFDMHYYTGAKSYGTATEYTTDQWYGLLKKSLRVEELIEKHWDIMAEYDPGHSVKLGVCEWGTWHHVMPGTNRKFLRQQNSIRDALVAALTLNVFNSNCDKVGMANIAQTINVLQAMILTDGQKMLTTPTYHVFEMYVPHQGSEAINCQLRTQQIHFTDKDQQKTLPRIAASCSRKDDTITLSLVNTHATDPTLVSIGFSRLAEAQLKSWRILSADD</sequence>
<comment type="caution">
    <text evidence="8">The sequence shown here is derived from an EMBL/GenBank/DDBJ whole genome shotgun (WGS) entry which is preliminary data.</text>
</comment>
<evidence type="ECO:0000256" key="1">
    <source>
        <dbReference type="ARBA" id="ARBA00001462"/>
    </source>
</evidence>
<dbReference type="SUPFAM" id="SSF51011">
    <property type="entry name" value="Glycosyl hydrolase domain"/>
    <property type="match status" value="1"/>
</dbReference>
<dbReference type="AlphaFoldDB" id="X1H9J6"/>
<name>X1H9J6_9ZZZZ</name>
<dbReference type="Gene3D" id="2.60.40.1180">
    <property type="entry name" value="Golgi alpha-mannosidase II"/>
    <property type="match status" value="1"/>
</dbReference>
<evidence type="ECO:0000256" key="3">
    <source>
        <dbReference type="ARBA" id="ARBA00012670"/>
    </source>
</evidence>
<dbReference type="EC" id="3.2.1.55" evidence="3"/>
<comment type="similarity">
    <text evidence="2">Belongs to the glycosyl hydrolase 51 family.</text>
</comment>
<dbReference type="InterPro" id="IPR017853">
    <property type="entry name" value="GH"/>
</dbReference>
<reference evidence="8" key="1">
    <citation type="journal article" date="2014" name="Front. Microbiol.">
        <title>High frequency of phylogenetically diverse reductive dehalogenase-homologous genes in deep subseafloor sedimentary metagenomes.</title>
        <authorList>
            <person name="Kawai M."/>
            <person name="Futagami T."/>
            <person name="Toyoda A."/>
            <person name="Takaki Y."/>
            <person name="Nishi S."/>
            <person name="Hori S."/>
            <person name="Arai W."/>
            <person name="Tsubouchi T."/>
            <person name="Morono Y."/>
            <person name="Uchiyama I."/>
            <person name="Ito T."/>
            <person name="Fujiyama A."/>
            <person name="Inagaki F."/>
            <person name="Takami H."/>
        </authorList>
    </citation>
    <scope>NUCLEOTIDE SEQUENCE</scope>
    <source>
        <strain evidence="8">Expedition CK06-06</strain>
    </source>
</reference>